<evidence type="ECO:0000313" key="2">
    <source>
        <dbReference type="Proteomes" id="UP000756346"/>
    </source>
</evidence>
<organism evidence="1 2">
    <name type="scientific">Microdochium trichocladiopsis</name>
    <dbReference type="NCBI Taxonomy" id="1682393"/>
    <lineage>
        <taxon>Eukaryota</taxon>
        <taxon>Fungi</taxon>
        <taxon>Dikarya</taxon>
        <taxon>Ascomycota</taxon>
        <taxon>Pezizomycotina</taxon>
        <taxon>Sordariomycetes</taxon>
        <taxon>Xylariomycetidae</taxon>
        <taxon>Xylariales</taxon>
        <taxon>Microdochiaceae</taxon>
        <taxon>Microdochium</taxon>
    </lineage>
</organism>
<keyword evidence="2" id="KW-1185">Reference proteome</keyword>
<sequence length="139" mass="15299">MTMTKLARARVNTTWRATAPRVLRGASVRAAQSWSALAVLGLVRDDEARTGQLLGEQIGDCRAKCRRQPVLVVLGAWQTWVTTRALIVVGATGPLRNFPAPQSWASAMGTHRWRLGIRQQGPPDRRAQSLKVQFNGVCL</sequence>
<dbReference type="RefSeq" id="XP_046010658.1">
    <property type="nucleotide sequence ID" value="XM_046157001.1"/>
</dbReference>
<dbReference type="AlphaFoldDB" id="A0A9P8Y2W1"/>
<dbReference type="GeneID" id="70186547"/>
<evidence type="ECO:0000313" key="1">
    <source>
        <dbReference type="EMBL" id="KAH7027859.1"/>
    </source>
</evidence>
<gene>
    <name evidence="1" type="ORF">B0I36DRAFT_351333</name>
</gene>
<reference evidence="1" key="1">
    <citation type="journal article" date="2021" name="Nat. Commun.">
        <title>Genetic determinants of endophytism in the Arabidopsis root mycobiome.</title>
        <authorList>
            <person name="Mesny F."/>
            <person name="Miyauchi S."/>
            <person name="Thiergart T."/>
            <person name="Pickel B."/>
            <person name="Atanasova L."/>
            <person name="Karlsson M."/>
            <person name="Huettel B."/>
            <person name="Barry K.W."/>
            <person name="Haridas S."/>
            <person name="Chen C."/>
            <person name="Bauer D."/>
            <person name="Andreopoulos W."/>
            <person name="Pangilinan J."/>
            <person name="LaButti K."/>
            <person name="Riley R."/>
            <person name="Lipzen A."/>
            <person name="Clum A."/>
            <person name="Drula E."/>
            <person name="Henrissat B."/>
            <person name="Kohler A."/>
            <person name="Grigoriev I.V."/>
            <person name="Martin F.M."/>
            <person name="Hacquard S."/>
        </authorList>
    </citation>
    <scope>NUCLEOTIDE SEQUENCE</scope>
    <source>
        <strain evidence="1">MPI-CAGE-CH-0230</strain>
    </source>
</reference>
<comment type="caution">
    <text evidence="1">The sequence shown here is derived from an EMBL/GenBank/DDBJ whole genome shotgun (WGS) entry which is preliminary data.</text>
</comment>
<dbReference type="EMBL" id="JAGTJQ010000007">
    <property type="protein sequence ID" value="KAH7027859.1"/>
    <property type="molecule type" value="Genomic_DNA"/>
</dbReference>
<proteinExistence type="predicted"/>
<accession>A0A9P8Y2W1</accession>
<dbReference type="Proteomes" id="UP000756346">
    <property type="component" value="Unassembled WGS sequence"/>
</dbReference>
<protein>
    <submittedName>
        <fullName evidence="1">Uncharacterized protein</fullName>
    </submittedName>
</protein>
<name>A0A9P8Y2W1_9PEZI</name>